<evidence type="ECO:0000313" key="2">
    <source>
        <dbReference type="EMBL" id="KAK2555956.1"/>
    </source>
</evidence>
<keyword evidence="1" id="KW-0812">Transmembrane</keyword>
<feature type="transmembrane region" description="Helical" evidence="1">
    <location>
        <begin position="99"/>
        <end position="118"/>
    </location>
</feature>
<comment type="caution">
    <text evidence="2">The sequence shown here is derived from an EMBL/GenBank/DDBJ whole genome shotgun (WGS) entry which is preliminary data.</text>
</comment>
<evidence type="ECO:0000313" key="3">
    <source>
        <dbReference type="Proteomes" id="UP001249851"/>
    </source>
</evidence>
<accession>A0AAD9Q761</accession>
<keyword evidence="1" id="KW-1133">Transmembrane helix</keyword>
<evidence type="ECO:0000256" key="1">
    <source>
        <dbReference type="SAM" id="Phobius"/>
    </source>
</evidence>
<reference evidence="2" key="1">
    <citation type="journal article" date="2023" name="G3 (Bethesda)">
        <title>Whole genome assembly and annotation of the endangered Caribbean coral Acropora cervicornis.</title>
        <authorList>
            <person name="Selwyn J.D."/>
            <person name="Vollmer S.V."/>
        </authorList>
    </citation>
    <scope>NUCLEOTIDE SEQUENCE</scope>
    <source>
        <strain evidence="2">K2</strain>
    </source>
</reference>
<feature type="transmembrane region" description="Helical" evidence="1">
    <location>
        <begin position="138"/>
        <end position="160"/>
    </location>
</feature>
<dbReference type="AlphaFoldDB" id="A0AAD9Q761"/>
<keyword evidence="1" id="KW-0472">Membrane</keyword>
<feature type="transmembrane region" description="Helical" evidence="1">
    <location>
        <begin position="181"/>
        <end position="204"/>
    </location>
</feature>
<sequence>MVSVLWAAGCFQGLLVVARFVLNLLNFIPAAVCVYHTAPTEHCEVDNKSYHILGNQQAGNTINYVGTLVEDTNSILLIAVIFSWKVFRLKHFIRALPRVGYFWVWCLLCATSALSFLYVDILHGKDHNGNVNVQGVALLSETILLTILASAINFITNQIYLNWVKTTFRNNSFTQSIYKRLFLFVLGVYFIRNLGLFMYDTALVSLSISLVKGKKVQGMRDWDSLLLLLTAAFRGSFAKFFFQKIFQGQQLPEFSASNCSFLAHVRPLWIGVKTSRNETTYLATSLGNVCSKGLAIKPTHWLTGSFHCSKVCQKEETEISLLNYRAEVSRQRRGGLDSNYNSYESIARSYIKNKKKEKKERKKKGP</sequence>
<keyword evidence="3" id="KW-1185">Reference proteome</keyword>
<proteinExistence type="predicted"/>
<gene>
    <name evidence="2" type="ORF">P5673_022237</name>
</gene>
<name>A0AAD9Q761_ACRCE</name>
<organism evidence="2 3">
    <name type="scientific">Acropora cervicornis</name>
    <name type="common">Staghorn coral</name>
    <dbReference type="NCBI Taxonomy" id="6130"/>
    <lineage>
        <taxon>Eukaryota</taxon>
        <taxon>Metazoa</taxon>
        <taxon>Cnidaria</taxon>
        <taxon>Anthozoa</taxon>
        <taxon>Hexacorallia</taxon>
        <taxon>Scleractinia</taxon>
        <taxon>Astrocoeniina</taxon>
        <taxon>Acroporidae</taxon>
        <taxon>Acropora</taxon>
    </lineage>
</organism>
<reference evidence="2" key="2">
    <citation type="journal article" date="2023" name="Science">
        <title>Genomic signatures of disease resistance in endangered staghorn corals.</title>
        <authorList>
            <person name="Vollmer S.V."/>
            <person name="Selwyn J.D."/>
            <person name="Despard B.A."/>
            <person name="Roesel C.L."/>
        </authorList>
    </citation>
    <scope>NUCLEOTIDE SEQUENCE</scope>
    <source>
        <strain evidence="2">K2</strain>
    </source>
</reference>
<dbReference type="EMBL" id="JARQWQ010000059">
    <property type="protein sequence ID" value="KAK2555956.1"/>
    <property type="molecule type" value="Genomic_DNA"/>
</dbReference>
<dbReference type="Proteomes" id="UP001249851">
    <property type="component" value="Unassembled WGS sequence"/>
</dbReference>
<protein>
    <submittedName>
        <fullName evidence="2">Uncharacterized protein</fullName>
    </submittedName>
</protein>